<reference evidence="2 3" key="1">
    <citation type="submission" date="2019-06" db="EMBL/GenBank/DDBJ databases">
        <title>A complete genome sequence for Luteibacter pinisoli MAH-14.</title>
        <authorList>
            <person name="Baltrus D.A."/>
        </authorList>
    </citation>
    <scope>NUCLEOTIDE SEQUENCE [LARGE SCALE GENOMIC DNA]</scope>
    <source>
        <strain evidence="2 3">MAH-14</strain>
    </source>
</reference>
<evidence type="ECO:0000256" key="1">
    <source>
        <dbReference type="SAM" id="SignalP"/>
    </source>
</evidence>
<evidence type="ECO:0000313" key="3">
    <source>
        <dbReference type="Proteomes" id="UP000316093"/>
    </source>
</evidence>
<proteinExistence type="predicted"/>
<dbReference type="OrthoDB" id="5725705at2"/>
<name>A0A4Y5Z2P2_9GAMM</name>
<organism evidence="2 3">
    <name type="scientific">Luteibacter pinisoli</name>
    <dbReference type="NCBI Taxonomy" id="2589080"/>
    <lineage>
        <taxon>Bacteria</taxon>
        <taxon>Pseudomonadati</taxon>
        <taxon>Pseudomonadota</taxon>
        <taxon>Gammaproteobacteria</taxon>
        <taxon>Lysobacterales</taxon>
        <taxon>Rhodanobacteraceae</taxon>
        <taxon>Luteibacter</taxon>
    </lineage>
</organism>
<feature type="chain" id="PRO_5021415797" description="Outer membrane protein beta-barrel domain-containing protein" evidence="1">
    <location>
        <begin position="26"/>
        <end position="275"/>
    </location>
</feature>
<evidence type="ECO:0008006" key="4">
    <source>
        <dbReference type="Google" id="ProtNLM"/>
    </source>
</evidence>
<dbReference type="KEGG" id="lpy:FIV34_05550"/>
<feature type="signal peptide" evidence="1">
    <location>
        <begin position="1"/>
        <end position="25"/>
    </location>
</feature>
<dbReference type="AlphaFoldDB" id="A0A4Y5Z2P2"/>
<protein>
    <recommendedName>
        <fullName evidence="4">Outer membrane protein beta-barrel domain-containing protein</fullName>
    </recommendedName>
</protein>
<gene>
    <name evidence="2" type="ORF">FIV34_05550</name>
</gene>
<accession>A0A4Y5Z2P2</accession>
<dbReference type="EMBL" id="CP041046">
    <property type="protein sequence ID" value="QDE38703.1"/>
    <property type="molecule type" value="Genomic_DNA"/>
</dbReference>
<keyword evidence="1" id="KW-0732">Signal</keyword>
<dbReference type="Proteomes" id="UP000316093">
    <property type="component" value="Chromosome"/>
</dbReference>
<evidence type="ECO:0000313" key="2">
    <source>
        <dbReference type="EMBL" id="QDE38703.1"/>
    </source>
</evidence>
<keyword evidence="3" id="KW-1185">Reference proteome</keyword>
<sequence>MTTTRAAWACLFTSVAIFSATPAVASDPDPWGDGWHSTVSLYGWLPGISLDSRFQLPQGTVVENKSNGDIFSKLSGAFMLEATVRHGRWGLYGDVDWVKFDDEKGRVGAIGGQRLGAATRLDTRWNAKGGLVTLAGSFTLGHNSQGYADVLLGARYLWLKGNIGWNFGITGNGGRLDIADEGHLHRQTHVTDGIIGVRGRWTPFPSKAIFMPYYFDIGAGSSDRTQQYEGGIGYMFHWGDIALIYRDVEYHEHGAGAFLKDVRLSGPSLNLTWAF</sequence>
<dbReference type="RefSeq" id="WP_139980463.1">
    <property type="nucleotide sequence ID" value="NZ_CP041046.1"/>
</dbReference>